<dbReference type="InterPro" id="IPR045584">
    <property type="entry name" value="Pilin-like"/>
</dbReference>
<evidence type="ECO:0000256" key="1">
    <source>
        <dbReference type="ARBA" id="ARBA00005233"/>
    </source>
</evidence>
<proteinExistence type="inferred from homology"/>
<dbReference type="Gene3D" id="3.30.700.10">
    <property type="entry name" value="Glycoprotein, Type 4 Pilin"/>
    <property type="match status" value="1"/>
</dbReference>
<comment type="caution">
    <text evidence="2">The sequence shown here is derived from an EMBL/GenBank/DDBJ whole genome shotgun (WGS) entry which is preliminary data.</text>
</comment>
<protein>
    <submittedName>
        <fullName evidence="2">Pilin</fullName>
    </submittedName>
</protein>
<evidence type="ECO:0000313" key="3">
    <source>
        <dbReference type="Proteomes" id="UP001165524"/>
    </source>
</evidence>
<dbReference type="InterPro" id="IPR001082">
    <property type="entry name" value="Pilin"/>
</dbReference>
<accession>A0ABT0EAJ5</accession>
<evidence type="ECO:0000313" key="2">
    <source>
        <dbReference type="EMBL" id="MCK0538834.1"/>
    </source>
</evidence>
<gene>
    <name evidence="2" type="ORF">MU846_14055</name>
</gene>
<dbReference type="Proteomes" id="UP001165524">
    <property type="component" value="Unassembled WGS sequence"/>
</dbReference>
<sequence>MAETGALRTAIESCMMNGIEETDCEIGWTTSNLLGDGGVETNQDGLVVTYSLDDGTASIAATFGGNAASAIRNGGTLTWTRAGNADADNPPGSWSCATTVDASYAPPGCESEAAGG</sequence>
<dbReference type="Pfam" id="PF00114">
    <property type="entry name" value="Pilin"/>
    <property type="match status" value="1"/>
</dbReference>
<dbReference type="EMBL" id="JALKII010000016">
    <property type="protein sequence ID" value="MCK0538834.1"/>
    <property type="molecule type" value="Genomic_DNA"/>
</dbReference>
<keyword evidence="3" id="KW-1185">Reference proteome</keyword>
<comment type="similarity">
    <text evidence="1">Belongs to the N-Me-Phe pilin family.</text>
</comment>
<name>A0ABT0EAJ5_9GAMM</name>
<reference evidence="2" key="1">
    <citation type="submission" date="2022-04" db="EMBL/GenBank/DDBJ databases">
        <title>Alcanivorax sp. CY1518 draft genome sequence.</title>
        <authorList>
            <person name="Zhao G."/>
            <person name="An M."/>
        </authorList>
    </citation>
    <scope>NUCLEOTIDE SEQUENCE</scope>
    <source>
        <strain evidence="2">CY1518</strain>
    </source>
</reference>
<dbReference type="SUPFAM" id="SSF54523">
    <property type="entry name" value="Pili subunits"/>
    <property type="match status" value="1"/>
</dbReference>
<organism evidence="2 3">
    <name type="scientific">Alcanivorax quisquiliarum</name>
    <dbReference type="NCBI Taxonomy" id="2933565"/>
    <lineage>
        <taxon>Bacteria</taxon>
        <taxon>Pseudomonadati</taxon>
        <taxon>Pseudomonadota</taxon>
        <taxon>Gammaproteobacteria</taxon>
        <taxon>Oceanospirillales</taxon>
        <taxon>Alcanivoracaceae</taxon>
        <taxon>Alcanivorax</taxon>
    </lineage>
</organism>